<evidence type="ECO:0000313" key="3">
    <source>
        <dbReference type="EMBL" id="QTE23682.1"/>
    </source>
</evidence>
<dbReference type="AlphaFoldDB" id="A0A975CTB6"/>
<keyword evidence="1" id="KW-0732">Signal</keyword>
<accession>A0A975CTB6</accession>
<keyword evidence="4" id="KW-1185">Reference proteome</keyword>
<evidence type="ECO:0000313" key="4">
    <source>
        <dbReference type="Proteomes" id="UP000663920"/>
    </source>
</evidence>
<dbReference type="Gene3D" id="2.130.10.130">
    <property type="entry name" value="Integrin alpha, N-terminal"/>
    <property type="match status" value="4"/>
</dbReference>
<dbReference type="PROSITE" id="PS51257">
    <property type="entry name" value="PROKAR_LIPOPROTEIN"/>
    <property type="match status" value="1"/>
</dbReference>
<gene>
    <name evidence="3" type="ORF">J3359_05235</name>
</gene>
<dbReference type="Proteomes" id="UP000663920">
    <property type="component" value="Chromosome"/>
</dbReference>
<dbReference type="RefSeq" id="WP_208079684.1">
    <property type="nucleotide sequence ID" value="NZ_CP071869.1"/>
</dbReference>
<dbReference type="InterPro" id="IPR013517">
    <property type="entry name" value="FG-GAP"/>
</dbReference>
<dbReference type="EMBL" id="CP071869">
    <property type="protein sequence ID" value="QTE23682.1"/>
    <property type="molecule type" value="Genomic_DNA"/>
</dbReference>
<dbReference type="InterPro" id="IPR028994">
    <property type="entry name" value="Integrin_alpha_N"/>
</dbReference>
<evidence type="ECO:0000259" key="2">
    <source>
        <dbReference type="Pfam" id="PF07593"/>
    </source>
</evidence>
<sequence>MYYIKFKKYFLFIVFIIYSCQESKKNKNSSKLELSFSKVDKSYSKINFTNRITEVPQLNYFNFPYMYNGGGVAVGDVNNDGLQDIYFVANMTDNALYLNKGDFKFEDITAKSNLSGKDNLRWSNGVTMADVNNDGWLDIYICASGPFKTRRNLLYINNHDLTFTEKAKEFGLDDNGYSTQSVFFDYDRDGDLDMYLCSYAPTALEATNAYYAEKQQNPSEEERDKLYKNNGNNYFTDVTEVAGLKNFGLSLNISTSDFNNDGWYDIYVSNDFNSPDFYYINNGDGTFTDKLASAMNHTANFGMGTDAADINNDGFIDLLQLDMSNDNNKERKTNMSAMSPELFQEAVDMGLHHQYMKNNLQLNNGNGTFSDIADLASLSNTNWSWSVLMCDLNNNGWKDIFISNGMRRKVNDNDFNNLDRKLQEEGKINDKNRYLLIKEMPVVAHDNYAFVNKGDLTFKTIKGNWGLSHVGFSQGIAYVDLDNDGDLDMVMNNLDDVAGVYKNNAIDSFPNNHYLRLKLKGTLDNHFAIGAKVNVKIGESYQSQELIPTRGYLSSVEPMLHFGLGNNKKVDTLEVTWPNGNKQFLYNVKGNRTLEIVQEKEPKELLRNKKIESHTPLFVDITNNCGINYTHKENNFNDYIRETLLPHKMSQQGPALAVGDINGDNLDDFYVGGAKGYTGAFYIQLPDATFKQIISPVLEDDKNHEDVSSLFFDVDNDGDLDLYVVSGGNEEPASSKYYKDRLYINNGKGNFKKNSKALPPFLASGSKVRAADYDNDGDLDLFIGGRQIPGKYPFPATSYILQNNSTKEKISLQDITNQIAPVLKEIGMVTDANWADFDKDGKKDLILVGEWMPITLLKNDNGKFVDVTDSYGLGKQVGWWNSIATADMDNDGDLDFIAGNLGLNYKYKASNKSPFEIFSNDFDKNGTNDIVLGFYEQGNLFPLRGRSCTSSQMPYIKKKFPTYKAFSKATIMDILEQEDIKNAVHYKANTFASTYFRNERKRFVAVPLENHAQTSSINSMYINDFNDDGYKDIIAGGNLYESEIETPRNDASYGIYIKNKGGNNLNVVSPIKSGLNLRGEIREIVEIKLANQQNAFLVARNEESLKIYNYKKQ</sequence>
<evidence type="ECO:0000256" key="1">
    <source>
        <dbReference type="ARBA" id="ARBA00022729"/>
    </source>
</evidence>
<dbReference type="SUPFAM" id="SSF69318">
    <property type="entry name" value="Integrin alpha N-terminal domain"/>
    <property type="match status" value="3"/>
</dbReference>
<dbReference type="KEGG" id="pcea:J3359_05235"/>
<dbReference type="InterPro" id="IPR027039">
    <property type="entry name" value="Crtac1"/>
</dbReference>
<organism evidence="3 4">
    <name type="scientific">Polaribacter cellanae</name>
    <dbReference type="NCBI Taxonomy" id="2818493"/>
    <lineage>
        <taxon>Bacteria</taxon>
        <taxon>Pseudomonadati</taxon>
        <taxon>Bacteroidota</taxon>
        <taxon>Flavobacteriia</taxon>
        <taxon>Flavobacteriales</taxon>
        <taxon>Flavobacteriaceae</taxon>
    </lineage>
</organism>
<dbReference type="Pfam" id="PF13517">
    <property type="entry name" value="FG-GAP_3"/>
    <property type="match status" value="5"/>
</dbReference>
<dbReference type="PANTHER" id="PTHR16026:SF0">
    <property type="entry name" value="CARTILAGE ACIDIC PROTEIN 1"/>
    <property type="match status" value="1"/>
</dbReference>
<feature type="domain" description="ASPIC/UnbV" evidence="2">
    <location>
        <begin position="528"/>
        <end position="594"/>
    </location>
</feature>
<dbReference type="InterPro" id="IPR011519">
    <property type="entry name" value="UnbV_ASPIC"/>
</dbReference>
<proteinExistence type="predicted"/>
<name>A0A975CTB6_9FLAO</name>
<reference evidence="3 4" key="1">
    <citation type="submission" date="2021-03" db="EMBL/GenBank/DDBJ databases">
        <title>Complete genome of Polaribacter_sp.SM13.</title>
        <authorList>
            <person name="Jeong S.W."/>
            <person name="Bae J.W."/>
        </authorList>
    </citation>
    <scope>NUCLEOTIDE SEQUENCE [LARGE SCALE GENOMIC DNA]</scope>
    <source>
        <strain evidence="3 4">SM13</strain>
    </source>
</reference>
<protein>
    <submittedName>
        <fullName evidence="3">VCBS repeat-containing protein</fullName>
    </submittedName>
</protein>
<dbReference type="PANTHER" id="PTHR16026">
    <property type="entry name" value="CARTILAGE ACIDIC PROTEIN 1"/>
    <property type="match status" value="1"/>
</dbReference>
<dbReference type="Pfam" id="PF07593">
    <property type="entry name" value="UnbV_ASPIC"/>
    <property type="match status" value="1"/>
</dbReference>